<sequence length="160" mass="18165">MQSYEEVLVAIRQIIRGIDLHSRKLNKSTGLTGPQLVILQELEKGGEHYTIRQLSQMVNLSQATVTTILDRLEAKGLVVRQRSTIDKRKVHVLLTDKGNELLSDSPTALQEEFITKFQSLESWEQNLLLSSVQRIAQMMNAEKLDAAPYLEVSSFTQEKK</sequence>
<dbReference type="GO" id="GO:0003677">
    <property type="term" value="F:DNA binding"/>
    <property type="evidence" value="ECO:0007669"/>
    <property type="project" value="UniProtKB-KW"/>
</dbReference>
<dbReference type="AlphaFoldDB" id="A0A1T1HEC8"/>
<gene>
    <name evidence="5" type="ORF">BTA35_0200600</name>
</gene>
<keyword evidence="2" id="KW-0238">DNA-binding</keyword>
<dbReference type="SUPFAM" id="SSF46785">
    <property type="entry name" value="Winged helix' DNA-binding domain"/>
    <property type="match status" value="1"/>
</dbReference>
<dbReference type="InterPro" id="IPR036390">
    <property type="entry name" value="WH_DNA-bd_sf"/>
</dbReference>
<dbReference type="PANTHER" id="PTHR42756:SF1">
    <property type="entry name" value="TRANSCRIPTIONAL REPRESSOR OF EMRAB OPERON"/>
    <property type="match status" value="1"/>
</dbReference>
<dbReference type="InterPro" id="IPR011991">
    <property type="entry name" value="ArsR-like_HTH"/>
</dbReference>
<dbReference type="RefSeq" id="WP_077242500.1">
    <property type="nucleotide sequence ID" value="NZ_FXTS01000001.1"/>
</dbReference>
<keyword evidence="6" id="KW-1185">Reference proteome</keyword>
<dbReference type="GO" id="GO:0003700">
    <property type="term" value="F:DNA-binding transcription factor activity"/>
    <property type="evidence" value="ECO:0007669"/>
    <property type="project" value="InterPro"/>
</dbReference>
<evidence type="ECO:0000256" key="1">
    <source>
        <dbReference type="ARBA" id="ARBA00023015"/>
    </source>
</evidence>
<dbReference type="PRINTS" id="PR00598">
    <property type="entry name" value="HTHMARR"/>
</dbReference>
<organism evidence="5 6">
    <name type="scientific">Oceanospirillum linum</name>
    <dbReference type="NCBI Taxonomy" id="966"/>
    <lineage>
        <taxon>Bacteria</taxon>
        <taxon>Pseudomonadati</taxon>
        <taxon>Pseudomonadota</taxon>
        <taxon>Gammaproteobacteria</taxon>
        <taxon>Oceanospirillales</taxon>
        <taxon>Oceanospirillaceae</taxon>
        <taxon>Oceanospirillum</taxon>
    </lineage>
</organism>
<dbReference type="InterPro" id="IPR000835">
    <property type="entry name" value="HTH_MarR-typ"/>
</dbReference>
<keyword evidence="1" id="KW-0805">Transcription regulation</keyword>
<comment type="caution">
    <text evidence="5">The sequence shown here is derived from an EMBL/GenBank/DDBJ whole genome shotgun (WGS) entry which is preliminary data.</text>
</comment>
<proteinExistence type="predicted"/>
<dbReference type="InterPro" id="IPR036388">
    <property type="entry name" value="WH-like_DNA-bd_sf"/>
</dbReference>
<dbReference type="EMBL" id="MTSD02000001">
    <property type="protein sequence ID" value="OOV88090.1"/>
    <property type="molecule type" value="Genomic_DNA"/>
</dbReference>
<keyword evidence="3" id="KW-0804">Transcription</keyword>
<dbReference type="Proteomes" id="UP000190064">
    <property type="component" value="Unassembled WGS sequence"/>
</dbReference>
<evidence type="ECO:0000256" key="2">
    <source>
        <dbReference type="ARBA" id="ARBA00023125"/>
    </source>
</evidence>
<accession>A0A1T1HEC8</accession>
<dbReference type="PROSITE" id="PS50995">
    <property type="entry name" value="HTH_MARR_2"/>
    <property type="match status" value="1"/>
</dbReference>
<dbReference type="Gene3D" id="1.10.10.10">
    <property type="entry name" value="Winged helix-like DNA-binding domain superfamily/Winged helix DNA-binding domain"/>
    <property type="match status" value="1"/>
</dbReference>
<dbReference type="STRING" id="966.BTA35_0200600"/>
<protein>
    <submittedName>
        <fullName evidence="5">MarR family transcriptional regulator</fullName>
    </submittedName>
</protein>
<reference evidence="5" key="1">
    <citation type="submission" date="2017-02" db="EMBL/GenBank/DDBJ databases">
        <title>Draft Genome Sequence of the Salt Water Bacterium Oceanospirillum linum ATCC 11336.</title>
        <authorList>
            <person name="Trachtenberg A.M."/>
            <person name="Carney J.G."/>
            <person name="Linnane J.D."/>
            <person name="Rheaume B.A."/>
            <person name="Pitts N.L."/>
            <person name="Mykles D.L."/>
            <person name="Maclea K.S."/>
        </authorList>
    </citation>
    <scope>NUCLEOTIDE SEQUENCE [LARGE SCALE GENOMIC DNA]</scope>
    <source>
        <strain evidence="5">ATCC 11336</strain>
    </source>
</reference>
<evidence type="ECO:0000313" key="6">
    <source>
        <dbReference type="Proteomes" id="UP000190064"/>
    </source>
</evidence>
<dbReference type="SMART" id="SM00347">
    <property type="entry name" value="HTH_MARR"/>
    <property type="match status" value="1"/>
</dbReference>
<dbReference type="PANTHER" id="PTHR42756">
    <property type="entry name" value="TRANSCRIPTIONAL REGULATOR, MARR"/>
    <property type="match status" value="1"/>
</dbReference>
<evidence type="ECO:0000259" key="4">
    <source>
        <dbReference type="PROSITE" id="PS50995"/>
    </source>
</evidence>
<feature type="domain" description="HTH marR-type" evidence="4">
    <location>
        <begin position="4"/>
        <end position="137"/>
    </location>
</feature>
<evidence type="ECO:0000256" key="3">
    <source>
        <dbReference type="ARBA" id="ARBA00023163"/>
    </source>
</evidence>
<dbReference type="Pfam" id="PF01047">
    <property type="entry name" value="MarR"/>
    <property type="match status" value="1"/>
</dbReference>
<name>A0A1T1HEC8_OCELI</name>
<dbReference type="CDD" id="cd00090">
    <property type="entry name" value="HTH_ARSR"/>
    <property type="match status" value="1"/>
</dbReference>
<evidence type="ECO:0000313" key="5">
    <source>
        <dbReference type="EMBL" id="OOV88090.1"/>
    </source>
</evidence>